<keyword evidence="3 12" id="KW-0963">Cytoplasm</keyword>
<comment type="similarity">
    <text evidence="10 12">Belongs to the EPSP synthase family. MurA subfamily.</text>
</comment>
<comment type="subcellular location">
    <subcellularLocation>
        <location evidence="1 12">Cytoplasm</location>
    </subcellularLocation>
</comment>
<dbReference type="EC" id="2.5.1.7" evidence="12"/>
<evidence type="ECO:0000259" key="13">
    <source>
        <dbReference type="Pfam" id="PF00275"/>
    </source>
</evidence>
<organism evidence="14 15">
    <name type="scientific">Empedobacter stercoris</name>
    <dbReference type="NCBI Taxonomy" id="1628248"/>
    <lineage>
        <taxon>Bacteria</taxon>
        <taxon>Pseudomonadati</taxon>
        <taxon>Bacteroidota</taxon>
        <taxon>Flavobacteriia</taxon>
        <taxon>Flavobacteriales</taxon>
        <taxon>Weeksellaceae</taxon>
        <taxon>Empedobacter</taxon>
    </lineage>
</organism>
<reference evidence="14 15" key="1">
    <citation type="submission" date="2020-05" db="EMBL/GenBank/DDBJ databases">
        <title>Tigecycline resistant gene in Empedobacter stercoris.</title>
        <authorList>
            <person name="Chen Y."/>
            <person name="Cheng Y."/>
            <person name="Zhou K."/>
        </authorList>
    </citation>
    <scope>NUCLEOTIDE SEQUENCE [LARGE SCALE GENOMIC DNA]</scope>
    <source>
        <strain evidence="14 15">ES202</strain>
    </source>
</reference>
<evidence type="ECO:0000256" key="5">
    <source>
        <dbReference type="ARBA" id="ARBA00022679"/>
    </source>
</evidence>
<sequence>MATFQIKGGKPLKGEITPQGAKNEVLQILCAVLLTNEQVRVKNIPDIRDVNRLIEILGDLGVKTQKNGKGDFTFQADELRLDYLKGKQFRKDGAALRGSIMLMGPLLARFGEAFMPKPGGDKIGRRRLDTHFEGFFALGAKYRFNPDEDFYGVEVDENGLQGNYMLLEEASVTGTANIIMAAVLAKGTTTIYNAACEPYIQQLCKMLNRMGAKISGISSNLLTIEGVEKLGGTEHTCLPDMIEIGSWIGLAAMTKSELTIKNVSWENLGVIPDVFKKLGIKLERREDDIYIPAQENYEIERFIDGSILTISDAPWPGFTPDLLSIILVIATQAKGSVLIHQKMFESRLFFVDKLIDMGAQIILCDPHRATVIGLNHETPLKGAELTSPDIRAGMSLLIAALSAKGKTVIHNIDQIDRGYEDIDVRLRAIGADIIRA</sequence>
<evidence type="ECO:0000256" key="12">
    <source>
        <dbReference type="HAMAP-Rule" id="MF_00111"/>
    </source>
</evidence>
<dbReference type="InterPro" id="IPR013792">
    <property type="entry name" value="RNA3'P_cycl/enolpyr_Trfase_a/b"/>
</dbReference>
<dbReference type="InterPro" id="IPR005750">
    <property type="entry name" value="UDP_GlcNAc_COvinyl_MurA"/>
</dbReference>
<dbReference type="NCBIfam" id="NF006873">
    <property type="entry name" value="PRK09369.1"/>
    <property type="match status" value="1"/>
</dbReference>
<evidence type="ECO:0000313" key="14">
    <source>
        <dbReference type="EMBL" id="NOJ75024.1"/>
    </source>
</evidence>
<gene>
    <name evidence="12 14" type="primary">murA</name>
    <name evidence="14" type="ORF">HMH06_04075</name>
</gene>
<dbReference type="RefSeq" id="WP_171622341.1">
    <property type="nucleotide sequence ID" value="NZ_CP053698.1"/>
</dbReference>
<feature type="binding site" evidence="12">
    <location>
        <position position="343"/>
    </location>
    <ligand>
        <name>UDP-N-acetyl-alpha-D-glucosamine</name>
        <dbReference type="ChEBI" id="CHEBI:57705"/>
    </ligand>
</feature>
<comment type="catalytic activity">
    <reaction evidence="11 12">
        <text>phosphoenolpyruvate + UDP-N-acetyl-alpha-D-glucosamine = UDP-N-acetyl-3-O-(1-carboxyvinyl)-alpha-D-glucosamine + phosphate</text>
        <dbReference type="Rhea" id="RHEA:18681"/>
        <dbReference type="ChEBI" id="CHEBI:43474"/>
        <dbReference type="ChEBI" id="CHEBI:57705"/>
        <dbReference type="ChEBI" id="CHEBI:58702"/>
        <dbReference type="ChEBI" id="CHEBI:68483"/>
        <dbReference type="EC" id="2.5.1.7"/>
    </reaction>
</comment>
<feature type="binding site" evidence="12">
    <location>
        <position position="321"/>
    </location>
    <ligand>
        <name>UDP-N-acetyl-alpha-D-glucosamine</name>
        <dbReference type="ChEBI" id="CHEBI:57705"/>
    </ligand>
</feature>
<evidence type="ECO:0000256" key="6">
    <source>
        <dbReference type="ARBA" id="ARBA00022960"/>
    </source>
</evidence>
<dbReference type="GO" id="GO:0008760">
    <property type="term" value="F:UDP-N-acetylglucosamine 1-carboxyvinyltransferase activity"/>
    <property type="evidence" value="ECO:0007669"/>
    <property type="project" value="UniProtKB-EC"/>
</dbReference>
<evidence type="ECO:0000256" key="2">
    <source>
        <dbReference type="ARBA" id="ARBA00004752"/>
    </source>
</evidence>
<dbReference type="InterPro" id="IPR050068">
    <property type="entry name" value="MurA_subfamily"/>
</dbReference>
<dbReference type="NCBIfam" id="TIGR01072">
    <property type="entry name" value="murA"/>
    <property type="match status" value="1"/>
</dbReference>
<feature type="domain" description="Enolpyruvate transferase" evidence="13">
    <location>
        <begin position="7"/>
        <end position="422"/>
    </location>
</feature>
<evidence type="ECO:0000256" key="7">
    <source>
        <dbReference type="ARBA" id="ARBA00022984"/>
    </source>
</evidence>
<keyword evidence="8 12" id="KW-0131">Cell cycle</keyword>
<proteinExistence type="inferred from homology"/>
<dbReference type="InterPro" id="IPR001986">
    <property type="entry name" value="Enolpyruvate_Tfrase_dom"/>
</dbReference>
<keyword evidence="6 12" id="KW-0133">Cell shape</keyword>
<dbReference type="CDD" id="cd01555">
    <property type="entry name" value="UdpNAET"/>
    <property type="match status" value="1"/>
</dbReference>
<evidence type="ECO:0000256" key="4">
    <source>
        <dbReference type="ARBA" id="ARBA00022618"/>
    </source>
</evidence>
<comment type="pathway">
    <text evidence="2 12">Cell wall biogenesis; peptidoglycan biosynthesis.</text>
</comment>
<evidence type="ECO:0000256" key="8">
    <source>
        <dbReference type="ARBA" id="ARBA00023306"/>
    </source>
</evidence>
<keyword evidence="4 12" id="KW-0132">Cell division</keyword>
<dbReference type="EMBL" id="JABFOQ010000005">
    <property type="protein sequence ID" value="NOJ75024.1"/>
    <property type="molecule type" value="Genomic_DNA"/>
</dbReference>
<comment type="caution">
    <text evidence="14">The sequence shown here is derived from an EMBL/GenBank/DDBJ whole genome shotgun (WGS) entry which is preliminary data.</text>
</comment>
<feature type="active site" description="Proton donor" evidence="12">
    <location>
        <position position="121"/>
    </location>
</feature>
<name>A0ABX1WK41_9FLAO</name>
<dbReference type="PANTHER" id="PTHR43783:SF1">
    <property type="entry name" value="UDP-N-ACETYLGLUCOSAMINE 1-CARBOXYVINYLTRANSFERASE"/>
    <property type="match status" value="1"/>
</dbReference>
<evidence type="ECO:0000256" key="3">
    <source>
        <dbReference type="ARBA" id="ARBA00022490"/>
    </source>
</evidence>
<dbReference type="Gene3D" id="3.65.10.10">
    <property type="entry name" value="Enolpyruvate transferase domain"/>
    <property type="match status" value="2"/>
</dbReference>
<dbReference type="Pfam" id="PF00275">
    <property type="entry name" value="EPSP_synthase"/>
    <property type="match status" value="1"/>
</dbReference>
<evidence type="ECO:0000256" key="10">
    <source>
        <dbReference type="ARBA" id="ARBA00038367"/>
    </source>
</evidence>
<protein>
    <recommendedName>
        <fullName evidence="12">UDP-N-acetylglucosamine 1-carboxyvinyltransferase</fullName>
        <ecNumber evidence="12">2.5.1.7</ecNumber>
    </recommendedName>
    <alternativeName>
        <fullName evidence="12">Enoylpyruvate transferase</fullName>
    </alternativeName>
    <alternativeName>
        <fullName evidence="12">UDP-N-acetylglucosamine enolpyruvyl transferase</fullName>
        <shortName evidence="12">EPT</shortName>
    </alternativeName>
</protein>
<keyword evidence="7 12" id="KW-0573">Peptidoglycan synthesis</keyword>
<dbReference type="HAMAP" id="MF_00111">
    <property type="entry name" value="MurA"/>
    <property type="match status" value="1"/>
</dbReference>
<keyword evidence="15" id="KW-1185">Reference proteome</keyword>
<comment type="caution">
    <text evidence="12">Lacks conserved residue(s) required for the propagation of feature annotation.</text>
</comment>
<evidence type="ECO:0000256" key="1">
    <source>
        <dbReference type="ARBA" id="ARBA00004496"/>
    </source>
</evidence>
<dbReference type="SUPFAM" id="SSF55205">
    <property type="entry name" value="EPT/RTPC-like"/>
    <property type="match status" value="1"/>
</dbReference>
<evidence type="ECO:0000256" key="9">
    <source>
        <dbReference type="ARBA" id="ARBA00023316"/>
    </source>
</evidence>
<keyword evidence="9 12" id="KW-0961">Cell wall biogenesis/degradation</keyword>
<evidence type="ECO:0000256" key="11">
    <source>
        <dbReference type="ARBA" id="ARBA00047527"/>
    </source>
</evidence>
<dbReference type="Proteomes" id="UP000580344">
    <property type="component" value="Unassembled WGS sequence"/>
</dbReference>
<keyword evidence="5 12" id="KW-0808">Transferase</keyword>
<accession>A0ABX1WK41</accession>
<feature type="binding site" evidence="12">
    <location>
        <position position="97"/>
    </location>
    <ligand>
        <name>UDP-N-acetyl-alpha-D-glucosamine</name>
        <dbReference type="ChEBI" id="CHEBI:57705"/>
    </ligand>
</feature>
<feature type="binding site" evidence="12">
    <location>
        <begin position="22"/>
        <end position="23"/>
    </location>
    <ligand>
        <name>phosphoenolpyruvate</name>
        <dbReference type="ChEBI" id="CHEBI:58702"/>
    </ligand>
</feature>
<dbReference type="InterPro" id="IPR036968">
    <property type="entry name" value="Enolpyruvate_Tfrase_sf"/>
</dbReference>
<comment type="function">
    <text evidence="12">Cell wall formation. Adds enolpyruvyl to UDP-N-acetylglucosamine.</text>
</comment>
<dbReference type="PANTHER" id="PTHR43783">
    <property type="entry name" value="UDP-N-ACETYLGLUCOSAMINE 1-CARBOXYVINYLTRANSFERASE"/>
    <property type="match status" value="1"/>
</dbReference>
<evidence type="ECO:0000313" key="15">
    <source>
        <dbReference type="Proteomes" id="UP000580344"/>
    </source>
</evidence>